<evidence type="ECO:0000313" key="3">
    <source>
        <dbReference type="Proteomes" id="UP000176992"/>
    </source>
</evidence>
<dbReference type="PANTHER" id="PTHR43752:SF2">
    <property type="entry name" value="BNR_ASP-BOX REPEAT FAMILY PROTEIN"/>
    <property type="match status" value="1"/>
</dbReference>
<dbReference type="SUPFAM" id="SSF50939">
    <property type="entry name" value="Sialidases"/>
    <property type="match status" value="1"/>
</dbReference>
<sequence length="351" mass="39813">MKEILQQTKVFLGLEIACLLLALPGGSAVYGGGPYYRAETIFQPTLRYPECHASSIVALPDGSLMAAWFNGSEEGGRDVVIRAARREPGKEIWERPFVIADTPEASDGQPTLFLAPNRQVWLFYRSSYQRQMPPPKLMWKKSTDLGRTWSKAEILLDKMWATRNRSIVLTNGDILVPLTRHEYASFCISADSGRTWQECQPLLTEPRSNEPTVIQRTDGSLLALMRPYDPDPARRLLWQSESFDEGRNWGKPSRTALGNPSSSVQLLRLSGGPLLLVFNDDCETRTNLSLALSLDEGQTWIHKRLLEDSPGRFEYPALAQDADGLIHVTYTFRRTHIKHVEVNEDWIRDRQ</sequence>
<dbReference type="PANTHER" id="PTHR43752">
    <property type="entry name" value="BNR/ASP-BOX REPEAT FAMILY PROTEIN"/>
    <property type="match status" value="1"/>
</dbReference>
<dbReference type="Gene3D" id="2.120.10.10">
    <property type="match status" value="1"/>
</dbReference>
<gene>
    <name evidence="2" type="ORF">A2Z86_07300</name>
</gene>
<feature type="domain" description="Sialidase" evidence="1">
    <location>
        <begin position="62"/>
        <end position="328"/>
    </location>
</feature>
<accession>A0A1F5YCU4</accession>
<protein>
    <recommendedName>
        <fullName evidence="1">Sialidase domain-containing protein</fullName>
    </recommendedName>
</protein>
<reference evidence="2 3" key="1">
    <citation type="journal article" date="2016" name="Nat. Commun.">
        <title>Thousands of microbial genomes shed light on interconnected biogeochemical processes in an aquifer system.</title>
        <authorList>
            <person name="Anantharaman K."/>
            <person name="Brown C.T."/>
            <person name="Hug L.A."/>
            <person name="Sharon I."/>
            <person name="Castelle C.J."/>
            <person name="Probst A.J."/>
            <person name="Thomas B.C."/>
            <person name="Singh A."/>
            <person name="Wilkins M.J."/>
            <person name="Karaoz U."/>
            <person name="Brodie E.L."/>
            <person name="Williams K.H."/>
            <person name="Hubbard S.S."/>
            <person name="Banfield J.F."/>
        </authorList>
    </citation>
    <scope>NUCLEOTIDE SEQUENCE [LARGE SCALE GENOMIC DNA]</scope>
</reference>
<dbReference type="InterPro" id="IPR011040">
    <property type="entry name" value="Sialidase"/>
</dbReference>
<dbReference type="CDD" id="cd15482">
    <property type="entry name" value="Sialidase_non-viral"/>
    <property type="match status" value="1"/>
</dbReference>
<dbReference type="InterPro" id="IPR036278">
    <property type="entry name" value="Sialidase_sf"/>
</dbReference>
<organism evidence="2 3">
    <name type="scientific">Candidatus Glassbacteria bacterium GWA2_58_10</name>
    <dbReference type="NCBI Taxonomy" id="1817865"/>
    <lineage>
        <taxon>Bacteria</taxon>
        <taxon>Candidatus Glassiibacteriota</taxon>
    </lineage>
</organism>
<dbReference type="EMBL" id="MFIV01000192">
    <property type="protein sequence ID" value="OGF97949.1"/>
    <property type="molecule type" value="Genomic_DNA"/>
</dbReference>
<comment type="caution">
    <text evidence="2">The sequence shown here is derived from an EMBL/GenBank/DDBJ whole genome shotgun (WGS) entry which is preliminary data.</text>
</comment>
<dbReference type="AlphaFoldDB" id="A0A1F5YCU4"/>
<name>A0A1F5YCU4_9BACT</name>
<proteinExistence type="predicted"/>
<evidence type="ECO:0000259" key="1">
    <source>
        <dbReference type="Pfam" id="PF13088"/>
    </source>
</evidence>
<evidence type="ECO:0000313" key="2">
    <source>
        <dbReference type="EMBL" id="OGF97949.1"/>
    </source>
</evidence>
<dbReference type="Pfam" id="PF13088">
    <property type="entry name" value="BNR_2"/>
    <property type="match status" value="1"/>
</dbReference>
<dbReference type="Proteomes" id="UP000176992">
    <property type="component" value="Unassembled WGS sequence"/>
</dbReference>